<sequence length="151" mass="17582">MHPKLPIRPILQIRRAQKVRKVHKVFRANNVSKILNKVPEEQREDTINSLIYEAEVQLQDCIGEIASLQHNLVELQHDLILAQARLACYLEQILFNFENFTNAASELHLLLYNKQERPLRTMEQVNLRIQHLEAKISKIKTYKSSTSSLAC</sequence>
<dbReference type="PANTHER" id="PTHR31301">
    <property type="entry name" value="LOB DOMAIN-CONTAINING PROTEIN 4-RELATED"/>
    <property type="match status" value="1"/>
</dbReference>
<comment type="caution">
    <text evidence="4">The sequence shown here is derived from an EMBL/GenBank/DDBJ whole genome shotgun (WGS) entry which is preliminary data.</text>
</comment>
<organism evidence="4 5">
    <name type="scientific">Handroanthus impetiginosus</name>
    <dbReference type="NCBI Taxonomy" id="429701"/>
    <lineage>
        <taxon>Eukaryota</taxon>
        <taxon>Viridiplantae</taxon>
        <taxon>Streptophyta</taxon>
        <taxon>Embryophyta</taxon>
        <taxon>Tracheophyta</taxon>
        <taxon>Spermatophyta</taxon>
        <taxon>Magnoliopsida</taxon>
        <taxon>eudicotyledons</taxon>
        <taxon>Gunneridae</taxon>
        <taxon>Pentapetalae</taxon>
        <taxon>asterids</taxon>
        <taxon>lamiids</taxon>
        <taxon>Lamiales</taxon>
        <taxon>Bignoniaceae</taxon>
        <taxon>Crescentiina</taxon>
        <taxon>Tabebuia alliance</taxon>
        <taxon>Handroanthus</taxon>
    </lineage>
</organism>
<accession>A0A2G9IAP2</accession>
<dbReference type="InterPro" id="IPR004883">
    <property type="entry name" value="LOB"/>
</dbReference>
<dbReference type="OrthoDB" id="778083at2759"/>
<reference evidence="5" key="1">
    <citation type="journal article" date="2018" name="Gigascience">
        <title>Genome assembly of the Pink Ipe (Handroanthus impetiginosus, Bignoniaceae), a highly valued, ecologically keystone Neotropical timber forest tree.</title>
        <authorList>
            <person name="Silva-Junior O.B."/>
            <person name="Grattapaglia D."/>
            <person name="Novaes E."/>
            <person name="Collevatti R.G."/>
        </authorList>
    </citation>
    <scope>NUCLEOTIDE SEQUENCE [LARGE SCALE GENOMIC DNA]</scope>
    <source>
        <strain evidence="5">cv. UFG-1</strain>
    </source>
</reference>
<dbReference type="Proteomes" id="UP000231279">
    <property type="component" value="Unassembled WGS sequence"/>
</dbReference>
<gene>
    <name evidence="4" type="ORF">CDL12_00408</name>
</gene>
<evidence type="ECO:0000313" key="4">
    <source>
        <dbReference type="EMBL" id="PIN26821.1"/>
    </source>
</evidence>
<comment type="similarity">
    <text evidence="1">Belongs to the LOB domain-containing protein family.</text>
</comment>
<proteinExistence type="inferred from homology"/>
<dbReference type="AlphaFoldDB" id="A0A2G9IAP2"/>
<dbReference type="EMBL" id="NKXS01000042">
    <property type="protein sequence ID" value="PIN26821.1"/>
    <property type="molecule type" value="Genomic_DNA"/>
</dbReference>
<keyword evidence="5" id="KW-1185">Reference proteome</keyword>
<name>A0A2G9IAP2_9LAMI</name>
<keyword evidence="2" id="KW-0175">Coiled coil</keyword>
<dbReference type="STRING" id="429701.A0A2G9IAP2"/>
<dbReference type="PROSITE" id="PS50891">
    <property type="entry name" value="LOB"/>
    <property type="match status" value="1"/>
</dbReference>
<feature type="domain" description="LOB" evidence="3">
    <location>
        <begin position="1"/>
        <end position="93"/>
    </location>
</feature>
<evidence type="ECO:0000256" key="2">
    <source>
        <dbReference type="SAM" id="Coils"/>
    </source>
</evidence>
<dbReference type="Pfam" id="PF03195">
    <property type="entry name" value="LOB"/>
    <property type="match status" value="1"/>
</dbReference>
<feature type="coiled-coil region" evidence="2">
    <location>
        <begin position="58"/>
        <end position="85"/>
    </location>
</feature>
<protein>
    <recommendedName>
        <fullName evidence="3">LOB domain-containing protein</fullName>
    </recommendedName>
</protein>
<dbReference type="PANTHER" id="PTHR31301:SF24">
    <property type="entry name" value="LOB DOMAIN-CONTAINING PROTEIN 21"/>
    <property type="match status" value="1"/>
</dbReference>
<evidence type="ECO:0000259" key="3">
    <source>
        <dbReference type="PROSITE" id="PS50891"/>
    </source>
</evidence>
<evidence type="ECO:0000313" key="5">
    <source>
        <dbReference type="Proteomes" id="UP000231279"/>
    </source>
</evidence>
<evidence type="ECO:0000256" key="1">
    <source>
        <dbReference type="ARBA" id="ARBA00005474"/>
    </source>
</evidence>